<name>A0A7W4ZZ24_9ACTN</name>
<organism evidence="4 5">
    <name type="scientific">Streptomyces violarus</name>
    <dbReference type="NCBI Taxonomy" id="67380"/>
    <lineage>
        <taxon>Bacteria</taxon>
        <taxon>Bacillati</taxon>
        <taxon>Actinomycetota</taxon>
        <taxon>Actinomycetes</taxon>
        <taxon>Kitasatosporales</taxon>
        <taxon>Streptomycetaceae</taxon>
        <taxon>Streptomyces</taxon>
    </lineage>
</organism>
<evidence type="ECO:0000256" key="2">
    <source>
        <dbReference type="SAM" id="MobiDB-lite"/>
    </source>
</evidence>
<feature type="compositionally biased region" description="Basic and acidic residues" evidence="2">
    <location>
        <begin position="149"/>
        <end position="173"/>
    </location>
</feature>
<dbReference type="Proteomes" id="UP000572907">
    <property type="component" value="Unassembled WGS sequence"/>
</dbReference>
<proteinExistence type="predicted"/>
<feature type="compositionally biased region" description="Polar residues" evidence="2">
    <location>
        <begin position="226"/>
        <end position="236"/>
    </location>
</feature>
<dbReference type="InterPro" id="IPR001387">
    <property type="entry name" value="Cro/C1-type_HTH"/>
</dbReference>
<dbReference type="GO" id="GO:0003677">
    <property type="term" value="F:DNA binding"/>
    <property type="evidence" value="ECO:0007669"/>
    <property type="project" value="UniProtKB-KW"/>
</dbReference>
<dbReference type="EMBL" id="JACHXE010000012">
    <property type="protein sequence ID" value="MBB3081220.1"/>
    <property type="molecule type" value="Genomic_DNA"/>
</dbReference>
<gene>
    <name evidence="4" type="ORF">FHS41_007775</name>
</gene>
<evidence type="ECO:0000313" key="4">
    <source>
        <dbReference type="EMBL" id="MBB3081220.1"/>
    </source>
</evidence>
<dbReference type="CDD" id="cd00093">
    <property type="entry name" value="HTH_XRE"/>
    <property type="match status" value="1"/>
</dbReference>
<dbReference type="GO" id="GO:0003700">
    <property type="term" value="F:DNA-binding transcription factor activity"/>
    <property type="evidence" value="ECO:0007669"/>
    <property type="project" value="TreeGrafter"/>
</dbReference>
<dbReference type="SMART" id="SM00530">
    <property type="entry name" value="HTH_XRE"/>
    <property type="match status" value="1"/>
</dbReference>
<dbReference type="AlphaFoldDB" id="A0A7W4ZZ24"/>
<evidence type="ECO:0000313" key="5">
    <source>
        <dbReference type="Proteomes" id="UP000572907"/>
    </source>
</evidence>
<evidence type="ECO:0000259" key="3">
    <source>
        <dbReference type="PROSITE" id="PS50943"/>
    </source>
</evidence>
<feature type="region of interest" description="Disordered" evidence="2">
    <location>
        <begin position="136"/>
        <end position="236"/>
    </location>
</feature>
<keyword evidence="1" id="KW-0238">DNA-binding</keyword>
<protein>
    <submittedName>
        <fullName evidence="4">Transcriptional regulator with XRE-family HTH domain</fullName>
    </submittedName>
</protein>
<dbReference type="InterPro" id="IPR050807">
    <property type="entry name" value="TransReg_Diox_bact_type"/>
</dbReference>
<dbReference type="GO" id="GO:0005829">
    <property type="term" value="C:cytosol"/>
    <property type="evidence" value="ECO:0007669"/>
    <property type="project" value="TreeGrafter"/>
</dbReference>
<feature type="domain" description="HTH cro/C1-type" evidence="3">
    <location>
        <begin position="13"/>
        <end position="67"/>
    </location>
</feature>
<dbReference type="InterPro" id="IPR010982">
    <property type="entry name" value="Lambda_DNA-bd_dom_sf"/>
</dbReference>
<sequence>MASLNVGNLGDYLREQRRNAQLSLRQLADAAGVSNPYLSQIERGLRKPSAEVLQQVAKALRISAETLYVRAGILDAERDRDEVETRAVILADPTLNERQKQVLLQIYESFRKENGFGTGDGSDDGAAVVEVVVGEGAADADGDAPDGGTEIRGRTRTVDGGRPAEDRTHERDGGASATRRTRKESGGSPATRRTRKETGGTSAVRRTRKNADGTPAARRTRKATGGSDTDPQQTAG</sequence>
<evidence type="ECO:0000256" key="1">
    <source>
        <dbReference type="ARBA" id="ARBA00023125"/>
    </source>
</evidence>
<dbReference type="PROSITE" id="PS50943">
    <property type="entry name" value="HTH_CROC1"/>
    <property type="match status" value="1"/>
</dbReference>
<accession>A0A7W4ZZ24</accession>
<comment type="caution">
    <text evidence="4">The sequence shown here is derived from an EMBL/GenBank/DDBJ whole genome shotgun (WGS) entry which is preliminary data.</text>
</comment>
<dbReference type="PANTHER" id="PTHR46797:SF1">
    <property type="entry name" value="METHYLPHOSPHONATE SYNTHASE"/>
    <property type="match status" value="1"/>
</dbReference>
<dbReference type="RefSeq" id="WP_184599337.1">
    <property type="nucleotide sequence ID" value="NZ_BMUP01000004.1"/>
</dbReference>
<keyword evidence="5" id="KW-1185">Reference proteome</keyword>
<reference evidence="4 5" key="1">
    <citation type="submission" date="2020-08" db="EMBL/GenBank/DDBJ databases">
        <title>Genomic Encyclopedia of Type Strains, Phase III (KMG-III): the genomes of soil and plant-associated and newly described type strains.</title>
        <authorList>
            <person name="Whitman W."/>
        </authorList>
    </citation>
    <scope>NUCLEOTIDE SEQUENCE [LARGE SCALE GENOMIC DNA]</scope>
    <source>
        <strain evidence="4 5">CECT 3237</strain>
    </source>
</reference>
<dbReference type="PANTHER" id="PTHR46797">
    <property type="entry name" value="HTH-TYPE TRANSCRIPTIONAL REGULATOR"/>
    <property type="match status" value="1"/>
</dbReference>
<dbReference type="SUPFAM" id="SSF47413">
    <property type="entry name" value="lambda repressor-like DNA-binding domains"/>
    <property type="match status" value="1"/>
</dbReference>
<dbReference type="Gene3D" id="1.10.260.40">
    <property type="entry name" value="lambda repressor-like DNA-binding domains"/>
    <property type="match status" value="1"/>
</dbReference>
<dbReference type="Pfam" id="PF01381">
    <property type="entry name" value="HTH_3"/>
    <property type="match status" value="1"/>
</dbReference>